<protein>
    <recommendedName>
        <fullName evidence="1">YopX protein domain-containing protein</fullName>
    </recommendedName>
</protein>
<organism evidence="2 3">
    <name type="scientific">Lentilactobacillus buchneri DSM 20057</name>
    <dbReference type="NCBI Taxonomy" id="1423728"/>
    <lineage>
        <taxon>Bacteria</taxon>
        <taxon>Bacillati</taxon>
        <taxon>Bacillota</taxon>
        <taxon>Bacilli</taxon>
        <taxon>Lactobacillales</taxon>
        <taxon>Lactobacillaceae</taxon>
        <taxon>Lentilactobacillus</taxon>
    </lineage>
</organism>
<dbReference type="EMBL" id="PUFP01000035">
    <property type="protein sequence ID" value="TDG78684.1"/>
    <property type="molecule type" value="Genomic_DNA"/>
</dbReference>
<dbReference type="Proteomes" id="UP000295181">
    <property type="component" value="Unassembled WGS sequence"/>
</dbReference>
<dbReference type="GeneID" id="72462262"/>
<dbReference type="Gene3D" id="2.30.30.290">
    <property type="entry name" value="YopX-like domains"/>
    <property type="match status" value="1"/>
</dbReference>
<dbReference type="NCBIfam" id="TIGR01671">
    <property type="entry name" value="phage_TIGR01671"/>
    <property type="match status" value="1"/>
</dbReference>
<sequence>MSREIKFRAWDKAQNKMLLPDNIEFIYGQAYWAEASADGYYEFSNDGKVDEICQMFELEQFTGLKDVNGKEIYEGDIIKFFGANKKIKVKNEFGIIVYKADRYGAGFNSIIQNKEHGYGGINIAQDIVVGNVHENPELLEADK</sequence>
<reference evidence="2 3" key="1">
    <citation type="journal article" date="2019" name="Appl. Microbiol. Biotechnol.">
        <title>Uncovering carbohydrate metabolism through a genotype-phenotype association study of 56 lactic acid bacteria genomes.</title>
        <authorList>
            <person name="Buron-Moles G."/>
            <person name="Chailyan A."/>
            <person name="Dolejs I."/>
            <person name="Forster J."/>
            <person name="Miks M.H."/>
        </authorList>
    </citation>
    <scope>NUCLEOTIDE SEQUENCE [LARGE SCALE GENOMIC DNA]</scope>
    <source>
        <strain evidence="2 3">ATCC 4005</strain>
    </source>
</reference>
<accession>A0A4R5NPW8</accession>
<dbReference type="InterPro" id="IPR019096">
    <property type="entry name" value="YopX_protein"/>
</dbReference>
<evidence type="ECO:0000313" key="3">
    <source>
        <dbReference type="Proteomes" id="UP000295181"/>
    </source>
</evidence>
<dbReference type="InterPro" id="IPR023385">
    <property type="entry name" value="YopX-like_C"/>
</dbReference>
<dbReference type="SUPFAM" id="SSF159006">
    <property type="entry name" value="YopX-like"/>
    <property type="match status" value="1"/>
</dbReference>
<dbReference type="InterPro" id="IPR010024">
    <property type="entry name" value="CHP16711"/>
</dbReference>
<name>A0A4R5NPW8_LENBU</name>
<proteinExistence type="predicted"/>
<comment type="caution">
    <text evidence="2">The sequence shown here is derived from an EMBL/GenBank/DDBJ whole genome shotgun (WGS) entry which is preliminary data.</text>
</comment>
<gene>
    <name evidence="2" type="ORF">C5L32_000485</name>
</gene>
<feature type="domain" description="YopX protein" evidence="1">
    <location>
        <begin position="6"/>
        <end position="140"/>
    </location>
</feature>
<evidence type="ECO:0000259" key="1">
    <source>
        <dbReference type="Pfam" id="PF09643"/>
    </source>
</evidence>
<evidence type="ECO:0000313" key="2">
    <source>
        <dbReference type="EMBL" id="TDG78684.1"/>
    </source>
</evidence>
<dbReference type="Gene3D" id="3.30.1490.160">
    <property type="entry name" value="ctc02137 like domains"/>
    <property type="match status" value="1"/>
</dbReference>
<dbReference type="Pfam" id="PF09643">
    <property type="entry name" value="YopX"/>
    <property type="match status" value="1"/>
</dbReference>
<dbReference type="RefSeq" id="WP_056939084.1">
    <property type="nucleotide sequence ID" value="NZ_AZDM01000024.1"/>
</dbReference>
<dbReference type="AlphaFoldDB" id="A0A4R5NPW8"/>